<name>A0A167VX98_9EURO</name>
<keyword evidence="3" id="KW-1185">Reference proteome</keyword>
<dbReference type="AlphaFoldDB" id="A0A167VX98"/>
<dbReference type="SMART" id="SM00849">
    <property type="entry name" value="Lactamase_B"/>
    <property type="match status" value="1"/>
</dbReference>
<accession>A0A167VX98</accession>
<evidence type="ECO:0000259" key="1">
    <source>
        <dbReference type="SMART" id="SM00849"/>
    </source>
</evidence>
<evidence type="ECO:0000313" key="3">
    <source>
        <dbReference type="Proteomes" id="UP000242877"/>
    </source>
</evidence>
<protein>
    <submittedName>
        <fullName evidence="2">Beta-lactamase-like protein</fullName>
    </submittedName>
</protein>
<dbReference type="VEuPathDB" id="FungiDB:AAP_05191"/>
<dbReference type="Gene3D" id="3.60.15.10">
    <property type="entry name" value="Ribonuclease Z/Hydroxyacylglutathione hydrolase-like"/>
    <property type="match status" value="1"/>
</dbReference>
<dbReference type="InterPro" id="IPR001279">
    <property type="entry name" value="Metallo-B-lactamas"/>
</dbReference>
<dbReference type="SUPFAM" id="SSF56281">
    <property type="entry name" value="Metallo-hydrolase/oxidoreductase"/>
    <property type="match status" value="1"/>
</dbReference>
<dbReference type="Proteomes" id="UP000242877">
    <property type="component" value="Unassembled WGS sequence"/>
</dbReference>
<dbReference type="OrthoDB" id="536211at2759"/>
<dbReference type="Pfam" id="PF00753">
    <property type="entry name" value="Lactamase_B"/>
    <property type="match status" value="1"/>
</dbReference>
<feature type="domain" description="Metallo-beta-lactamase" evidence="1">
    <location>
        <begin position="16"/>
        <end position="207"/>
    </location>
</feature>
<sequence>MPLTTHIHINSEKGLSSITSLIVGAKECVVVDPPFLISDATSVVSWIKAITSNPVKAVFVTHHHPDHFFSANTILDAFPKAEFYAAPYVVDGIEREYDAKVKFWPTIFPGDVPETPRKPEPFPFSFFLLDNNQDSPIALLGPLQGDSVDHCLMWLPVERAVICGDTVYARSTHAWVEEIETAAILEAWVKTLDLLETLNATKLIPGHIERGWEIDAKADLAHMRKYLKLFGEKITYAPKKPQVQELYDTFKTEFPQCTANLDFFLGHLSNQFGEGGQVWEENRLHNVASRTFDGLTGYLL</sequence>
<evidence type="ECO:0000313" key="2">
    <source>
        <dbReference type="EMBL" id="KZZ88131.1"/>
    </source>
</evidence>
<reference evidence="2 3" key="1">
    <citation type="journal article" date="2016" name="Genome Biol. Evol.">
        <title>Divergent and convergent evolution of fungal pathogenicity.</title>
        <authorList>
            <person name="Shang Y."/>
            <person name="Xiao G."/>
            <person name="Zheng P."/>
            <person name="Cen K."/>
            <person name="Zhan S."/>
            <person name="Wang C."/>
        </authorList>
    </citation>
    <scope>NUCLEOTIDE SEQUENCE [LARGE SCALE GENOMIC DNA]</scope>
    <source>
        <strain evidence="2 3">ARSEF 7405</strain>
    </source>
</reference>
<dbReference type="PANTHER" id="PTHR42951:SF14">
    <property type="entry name" value="METALLO-BETA-LACTAMASE SUPERFAMILY PROTEIN"/>
    <property type="match status" value="1"/>
</dbReference>
<dbReference type="InterPro" id="IPR036866">
    <property type="entry name" value="RibonucZ/Hydroxyglut_hydro"/>
</dbReference>
<dbReference type="InterPro" id="IPR050855">
    <property type="entry name" value="NDM-1-like"/>
</dbReference>
<proteinExistence type="predicted"/>
<organism evidence="2 3">
    <name type="scientific">Ascosphaera apis ARSEF 7405</name>
    <dbReference type="NCBI Taxonomy" id="392613"/>
    <lineage>
        <taxon>Eukaryota</taxon>
        <taxon>Fungi</taxon>
        <taxon>Dikarya</taxon>
        <taxon>Ascomycota</taxon>
        <taxon>Pezizomycotina</taxon>
        <taxon>Eurotiomycetes</taxon>
        <taxon>Eurotiomycetidae</taxon>
        <taxon>Onygenales</taxon>
        <taxon>Ascosphaeraceae</taxon>
        <taxon>Ascosphaera</taxon>
    </lineage>
</organism>
<dbReference type="PANTHER" id="PTHR42951">
    <property type="entry name" value="METALLO-BETA-LACTAMASE DOMAIN-CONTAINING"/>
    <property type="match status" value="1"/>
</dbReference>
<dbReference type="EMBL" id="AZGZ01000028">
    <property type="protein sequence ID" value="KZZ88131.1"/>
    <property type="molecule type" value="Genomic_DNA"/>
</dbReference>
<gene>
    <name evidence="2" type="ORF">AAP_05191</name>
</gene>
<comment type="caution">
    <text evidence="2">The sequence shown here is derived from an EMBL/GenBank/DDBJ whole genome shotgun (WGS) entry which is preliminary data.</text>
</comment>
<dbReference type="CDD" id="cd07739">
    <property type="entry name" value="metallo-hydrolase-like_MBL-fold"/>
    <property type="match status" value="1"/>
</dbReference>